<keyword evidence="1" id="KW-0472">Membrane</keyword>
<feature type="transmembrane region" description="Helical" evidence="1">
    <location>
        <begin position="6"/>
        <end position="28"/>
    </location>
</feature>
<name>A0ABS2P4C0_9BACI</name>
<proteinExistence type="predicted"/>
<accession>A0ABS2P4C0</accession>
<keyword evidence="1" id="KW-0812">Transmembrane</keyword>
<dbReference type="Pfam" id="PF16951">
    <property type="entry name" value="MaAIMP_sms"/>
    <property type="match status" value="1"/>
</dbReference>
<organism evidence="2 3">
    <name type="scientific">Sutcliffiella tianshenii</name>
    <dbReference type="NCBI Taxonomy" id="1463404"/>
    <lineage>
        <taxon>Bacteria</taxon>
        <taxon>Bacillati</taxon>
        <taxon>Bacillota</taxon>
        <taxon>Bacilli</taxon>
        <taxon>Bacillales</taxon>
        <taxon>Bacillaceae</taxon>
        <taxon>Sutcliffiella</taxon>
    </lineage>
</organism>
<keyword evidence="2" id="KW-0282">Flagellum</keyword>
<evidence type="ECO:0000256" key="1">
    <source>
        <dbReference type="SAM" id="Phobius"/>
    </source>
</evidence>
<dbReference type="InterPro" id="IPR031596">
    <property type="entry name" value="MaAIMP_sms"/>
</dbReference>
<dbReference type="RefSeq" id="WP_204418713.1">
    <property type="nucleotide sequence ID" value="NZ_JAFBED010000011.1"/>
</dbReference>
<protein>
    <submittedName>
        <fullName evidence="2">Flagellar basal body-associated protein FliL</fullName>
    </submittedName>
</protein>
<evidence type="ECO:0000313" key="2">
    <source>
        <dbReference type="EMBL" id="MBM7621821.1"/>
    </source>
</evidence>
<keyword evidence="1" id="KW-1133">Transmembrane helix</keyword>
<dbReference type="NCBIfam" id="NF033493">
    <property type="entry name" value="MetS_like_NSS"/>
    <property type="match status" value="1"/>
</dbReference>
<keyword evidence="3" id="KW-1185">Reference proteome</keyword>
<evidence type="ECO:0000313" key="3">
    <source>
        <dbReference type="Proteomes" id="UP000737402"/>
    </source>
</evidence>
<comment type="caution">
    <text evidence="2">The sequence shown here is derived from an EMBL/GenBank/DDBJ whole genome shotgun (WGS) entry which is preliminary data.</text>
</comment>
<sequence length="37" mass="3926">MGLSSIVMMVVGMVIIWGGLAGSIAWAMKKSKEEARS</sequence>
<keyword evidence="2" id="KW-0969">Cilium</keyword>
<gene>
    <name evidence="2" type="ORF">JOC95_003729</name>
</gene>
<dbReference type="EMBL" id="JAFBED010000011">
    <property type="protein sequence ID" value="MBM7621821.1"/>
    <property type="molecule type" value="Genomic_DNA"/>
</dbReference>
<reference evidence="2 3" key="1">
    <citation type="submission" date="2021-01" db="EMBL/GenBank/DDBJ databases">
        <title>Genomic Encyclopedia of Type Strains, Phase IV (KMG-IV): sequencing the most valuable type-strain genomes for metagenomic binning, comparative biology and taxonomic classification.</title>
        <authorList>
            <person name="Goeker M."/>
        </authorList>
    </citation>
    <scope>NUCLEOTIDE SEQUENCE [LARGE SCALE GENOMIC DNA]</scope>
    <source>
        <strain evidence="2 3">DSM 25879</strain>
    </source>
</reference>
<dbReference type="Proteomes" id="UP000737402">
    <property type="component" value="Unassembled WGS sequence"/>
</dbReference>
<keyword evidence="2" id="KW-0966">Cell projection</keyword>